<sequence length="80" mass="8450">ISQGAVQAGIIGPIMAIVVSVTALTSFILPNYSFHQIIRLSGIPLLLLAGLFGFMGIIVGLMFGLTHLVSLKSFGVPYFT</sequence>
<dbReference type="Proteomes" id="UP000216133">
    <property type="component" value="Unassembled WGS sequence"/>
</dbReference>
<dbReference type="RefSeq" id="WP_143118090.1">
    <property type="nucleotide sequence ID" value="NZ_NPBS01000592.1"/>
</dbReference>
<organism evidence="5 6">
    <name type="scientific">Shouchella clausii</name>
    <name type="common">Alkalihalobacillus clausii</name>
    <dbReference type="NCBI Taxonomy" id="79880"/>
    <lineage>
        <taxon>Bacteria</taxon>
        <taxon>Bacillati</taxon>
        <taxon>Bacillota</taxon>
        <taxon>Bacilli</taxon>
        <taxon>Bacillales</taxon>
        <taxon>Bacillaceae</taxon>
        <taxon>Shouchella</taxon>
    </lineage>
</organism>
<evidence type="ECO:0000256" key="2">
    <source>
        <dbReference type="ARBA" id="ARBA00005278"/>
    </source>
</evidence>
<dbReference type="GO" id="GO:0016020">
    <property type="term" value="C:membrane"/>
    <property type="evidence" value="ECO:0007669"/>
    <property type="project" value="UniProtKB-SubCell"/>
</dbReference>
<keyword evidence="4" id="KW-0812">Transmembrane</keyword>
<dbReference type="PANTHER" id="PTHR22550:SF5">
    <property type="entry name" value="LEUCINE ZIPPER PROTEIN 4"/>
    <property type="match status" value="1"/>
</dbReference>
<evidence type="ECO:0000313" key="5">
    <source>
        <dbReference type="EMBL" id="PAF13729.1"/>
    </source>
</evidence>
<evidence type="ECO:0000313" key="6">
    <source>
        <dbReference type="Proteomes" id="UP000216133"/>
    </source>
</evidence>
<gene>
    <name evidence="5" type="ORF">CHH61_24640</name>
</gene>
<evidence type="ECO:0000256" key="4">
    <source>
        <dbReference type="SAM" id="Phobius"/>
    </source>
</evidence>
<dbReference type="EMBL" id="NPBS01000592">
    <property type="protein sequence ID" value="PAF13729.1"/>
    <property type="molecule type" value="Genomic_DNA"/>
</dbReference>
<protein>
    <submittedName>
        <fullName evidence="5">Spore germination protein</fullName>
    </submittedName>
</protein>
<dbReference type="Pfam" id="PF03323">
    <property type="entry name" value="GerA"/>
    <property type="match status" value="1"/>
</dbReference>
<dbReference type="GO" id="GO:0009847">
    <property type="term" value="P:spore germination"/>
    <property type="evidence" value="ECO:0007669"/>
    <property type="project" value="InterPro"/>
</dbReference>
<comment type="similarity">
    <text evidence="2">Belongs to the GerABKA family.</text>
</comment>
<keyword evidence="3 4" id="KW-0472">Membrane</keyword>
<evidence type="ECO:0000256" key="3">
    <source>
        <dbReference type="ARBA" id="ARBA00023136"/>
    </source>
</evidence>
<name>A0A268R0F2_SHOCL</name>
<comment type="subcellular location">
    <subcellularLocation>
        <location evidence="1">Membrane</location>
        <topology evidence="1">Multi-pass membrane protein</topology>
    </subcellularLocation>
</comment>
<evidence type="ECO:0000256" key="1">
    <source>
        <dbReference type="ARBA" id="ARBA00004141"/>
    </source>
</evidence>
<reference evidence="5 6" key="1">
    <citation type="submission" date="2017-07" db="EMBL/GenBank/DDBJ databases">
        <title>Isolation and whole genome analysis of endospore-forming bacteria from heroin.</title>
        <authorList>
            <person name="Kalinowski J."/>
            <person name="Ahrens B."/>
            <person name="Al-Dilaimi A."/>
            <person name="Winkler A."/>
            <person name="Wibberg D."/>
            <person name="Schleenbecker U."/>
            <person name="Ruckert C."/>
            <person name="Wolfel R."/>
            <person name="Grass G."/>
        </authorList>
    </citation>
    <scope>NUCLEOTIDE SEQUENCE [LARGE SCALE GENOMIC DNA]</scope>
    <source>
        <strain evidence="5 6">7523-2</strain>
    </source>
</reference>
<dbReference type="InterPro" id="IPR050768">
    <property type="entry name" value="UPF0353/GerABKA_families"/>
</dbReference>
<feature type="non-terminal residue" evidence="5">
    <location>
        <position position="80"/>
    </location>
</feature>
<feature type="transmembrane region" description="Helical" evidence="4">
    <location>
        <begin position="6"/>
        <end position="30"/>
    </location>
</feature>
<feature type="transmembrane region" description="Helical" evidence="4">
    <location>
        <begin position="42"/>
        <end position="65"/>
    </location>
</feature>
<feature type="non-terminal residue" evidence="5">
    <location>
        <position position="1"/>
    </location>
</feature>
<dbReference type="InterPro" id="IPR004995">
    <property type="entry name" value="Spore_Ger"/>
</dbReference>
<proteinExistence type="inferred from homology"/>
<dbReference type="AlphaFoldDB" id="A0A268R0F2"/>
<comment type="caution">
    <text evidence="5">The sequence shown here is derived from an EMBL/GenBank/DDBJ whole genome shotgun (WGS) entry which is preliminary data.</text>
</comment>
<keyword evidence="4" id="KW-1133">Transmembrane helix</keyword>
<dbReference type="PANTHER" id="PTHR22550">
    <property type="entry name" value="SPORE GERMINATION PROTEIN"/>
    <property type="match status" value="1"/>
</dbReference>
<accession>A0A268R0F2</accession>